<sequence length="374" mass="42730">MKNLSIPTTGWMVFILMLVSLSCKESFDVSQLQKNQDGVVNNGVFLEFSNSKVYQEQLTALKTMTEEEMNKWEKNLNFISVRSFYDLAISEDKKYIENLTIDQATNANGVLKDPSLLHSKFVLENKSSFLFDEYGRSFWIKSPTADKAQNSVINKDGLLKVGGYLMQFTDMYTKVMYVGKNFSSNDLEKIKSAITTSTSDRINVAMNNFVQHDARARDSRTQFYEESETESTNPAGIHQKIALWTVAWNNPEYTYDPQTDQQTFNGYRTHEEMNIRTYFWGGLFNGSVYSDNWHVTGTFDVNCESGYSLYGPCQHRSYYYNSTPGQYTSGGTAVLEQRNSPNVSMDQYSLDYPMHITNLNFSLSVSGTICTITF</sequence>
<dbReference type="AlphaFoldDB" id="A0A7K1SIL1"/>
<proteinExistence type="predicted"/>
<dbReference type="RefSeq" id="WP_157588331.1">
    <property type="nucleotide sequence ID" value="NZ_WPIN01000012.1"/>
</dbReference>
<organism evidence="1 2">
    <name type="scientific">Spirosoma arboris</name>
    <dbReference type="NCBI Taxonomy" id="2682092"/>
    <lineage>
        <taxon>Bacteria</taxon>
        <taxon>Pseudomonadati</taxon>
        <taxon>Bacteroidota</taxon>
        <taxon>Cytophagia</taxon>
        <taxon>Cytophagales</taxon>
        <taxon>Cytophagaceae</taxon>
        <taxon>Spirosoma</taxon>
    </lineage>
</organism>
<dbReference type="EMBL" id="WPIN01000012">
    <property type="protein sequence ID" value="MVM33613.1"/>
    <property type="molecule type" value="Genomic_DNA"/>
</dbReference>
<dbReference type="PROSITE" id="PS51257">
    <property type="entry name" value="PROKAR_LIPOPROTEIN"/>
    <property type="match status" value="1"/>
</dbReference>
<gene>
    <name evidence="1" type="ORF">GO755_26480</name>
</gene>
<evidence type="ECO:0000313" key="1">
    <source>
        <dbReference type="EMBL" id="MVM33613.1"/>
    </source>
</evidence>
<dbReference type="Proteomes" id="UP000436006">
    <property type="component" value="Unassembled WGS sequence"/>
</dbReference>
<name>A0A7K1SIL1_9BACT</name>
<protein>
    <submittedName>
        <fullName evidence="1">DUF4848 domain-containing protein</fullName>
    </submittedName>
</protein>
<accession>A0A7K1SIL1</accession>
<reference evidence="1 2" key="1">
    <citation type="submission" date="2019-12" db="EMBL/GenBank/DDBJ databases">
        <title>Spirosoma sp. HMF4905 genome sequencing and assembly.</title>
        <authorList>
            <person name="Kang H."/>
            <person name="Cha I."/>
            <person name="Kim H."/>
            <person name="Joh K."/>
        </authorList>
    </citation>
    <scope>NUCLEOTIDE SEQUENCE [LARGE SCALE GENOMIC DNA]</scope>
    <source>
        <strain evidence="1 2">HMF4905</strain>
    </source>
</reference>
<keyword evidence="2" id="KW-1185">Reference proteome</keyword>
<evidence type="ECO:0000313" key="2">
    <source>
        <dbReference type="Proteomes" id="UP000436006"/>
    </source>
</evidence>
<comment type="caution">
    <text evidence="1">The sequence shown here is derived from an EMBL/GenBank/DDBJ whole genome shotgun (WGS) entry which is preliminary data.</text>
</comment>